<organism evidence="1 2">
    <name type="scientific">Lasiodiplodia theobromae</name>
    <dbReference type="NCBI Taxonomy" id="45133"/>
    <lineage>
        <taxon>Eukaryota</taxon>
        <taxon>Fungi</taxon>
        <taxon>Dikarya</taxon>
        <taxon>Ascomycota</taxon>
        <taxon>Pezizomycotina</taxon>
        <taxon>Dothideomycetes</taxon>
        <taxon>Dothideomycetes incertae sedis</taxon>
        <taxon>Botryosphaeriales</taxon>
        <taxon>Botryosphaeriaceae</taxon>
        <taxon>Lasiodiplodia</taxon>
    </lineage>
</organism>
<dbReference type="EMBL" id="MDYX01000037">
    <property type="protein sequence ID" value="KAF9630215.1"/>
    <property type="molecule type" value="Genomic_DNA"/>
</dbReference>
<reference evidence="1" key="2">
    <citation type="journal article" date="2018" name="DNA Res.">
        <title>Comparative genome and transcriptome analyses reveal adaptations to opportunistic infections in woody plant degrading pathogens of Botryosphaeriaceae.</title>
        <authorList>
            <person name="Yan J.Y."/>
            <person name="Zhao W.S."/>
            <person name="Chen Z."/>
            <person name="Xing Q.K."/>
            <person name="Zhang W."/>
            <person name="Chethana K.W.T."/>
            <person name="Xue M.F."/>
            <person name="Xu J.P."/>
            <person name="Phillips A.J.L."/>
            <person name="Wang Y."/>
            <person name="Liu J.H."/>
            <person name="Liu M."/>
            <person name="Zhou Y."/>
            <person name="Jayawardena R.S."/>
            <person name="Manawasinghe I.S."/>
            <person name="Huang J.B."/>
            <person name="Qiao G.H."/>
            <person name="Fu C.Y."/>
            <person name="Guo F.F."/>
            <person name="Dissanayake A.J."/>
            <person name="Peng Y.L."/>
            <person name="Hyde K.D."/>
            <person name="Li X.H."/>
        </authorList>
    </citation>
    <scope>NUCLEOTIDE SEQUENCE</scope>
    <source>
        <strain evidence="1">CSS-01s</strain>
    </source>
</reference>
<sequence>MFDSAKGAETSGSAQLPLPPIPDFNAPNPFDKYVVPALSPLRLALWGESAMIHLGVNIFISNYMLVPADDDFEEAAKKLLEAGFKPAPWSFGSTIDPVRFQDDEKLSKIHRDVARHFEELDRNSVRFNLPDAAERDTRVVLIRSAYVGLCPLADGAEMVGYSQYKESSLYCPDSALLLKSFVRVYLNQLTPGQWKSTLHVWCIPYMYCHLMLEEDILDACEDEEVKAWFNKNIKRGEGGVDRTTVSKRVGRK</sequence>
<gene>
    <name evidence="1" type="ORF">BFW01_g396</name>
</gene>
<dbReference type="Proteomes" id="UP000627934">
    <property type="component" value="Unassembled WGS sequence"/>
</dbReference>
<dbReference type="AlphaFoldDB" id="A0A8H7MAJ7"/>
<comment type="caution">
    <text evidence="1">The sequence shown here is derived from an EMBL/GenBank/DDBJ whole genome shotgun (WGS) entry which is preliminary data.</text>
</comment>
<name>A0A8H7MAJ7_9PEZI</name>
<protein>
    <submittedName>
        <fullName evidence="1">Uncharacterized protein</fullName>
    </submittedName>
</protein>
<reference evidence="1" key="1">
    <citation type="submission" date="2016-08" db="EMBL/GenBank/DDBJ databases">
        <authorList>
            <person name="Yan J."/>
        </authorList>
    </citation>
    <scope>NUCLEOTIDE SEQUENCE</scope>
    <source>
        <strain evidence="1">CSS-01s</strain>
    </source>
</reference>
<evidence type="ECO:0000313" key="1">
    <source>
        <dbReference type="EMBL" id="KAF9630215.1"/>
    </source>
</evidence>
<evidence type="ECO:0000313" key="2">
    <source>
        <dbReference type="Proteomes" id="UP000627934"/>
    </source>
</evidence>
<proteinExistence type="predicted"/>
<accession>A0A8H7MAJ7</accession>